<dbReference type="EMBL" id="CGIG01000001">
    <property type="protein sequence ID" value="CPR14741.1"/>
    <property type="molecule type" value="Genomic_DNA"/>
</dbReference>
<keyword evidence="3" id="KW-1185">Reference proteome</keyword>
<sequence length="416" mass="47408">MITEILRKDSEVIATTKKLLPLVLKSSLFMTVCSIFVIWFYLSTLGRLDVFTDSIGFSSLLGIVFGFTVVAFSSFCILIFIPSLMLILIVSGYAKSFFNSSSIKQSIIKTAFLNSWSFGFIIIASFCAYNVNQKNKIIFLASSFILILIASYFFTHWELHEKKGNKSIKPRIKIKTSSKIKLSLSITTPAIIQIIPFSILLSKMTFQQQDSDLIQIICVFLLFLSFATISLMPGIQFLTEFKKSRLIRNILLTASLAASGVIILTILVPIIPLMITNMAMSLAGIADWREHQYTIKNEVFLHSMFPGQQWNTRYYADIPDRFFITGITMFSFGDIKLICPTSVRQVQLENMKFNFKNPEENLGKSKDFKSAAMPCFPIDKKDIKQWDIPLSTPIYYEKVRLTTPHSPTDIFQYLKR</sequence>
<proteinExistence type="predicted"/>
<evidence type="ECO:0000313" key="2">
    <source>
        <dbReference type="EMBL" id="CPR14741.1"/>
    </source>
</evidence>
<evidence type="ECO:0000256" key="1">
    <source>
        <dbReference type="SAM" id="Phobius"/>
    </source>
</evidence>
<feature type="transmembrane region" description="Helical" evidence="1">
    <location>
        <begin position="20"/>
        <end position="42"/>
    </location>
</feature>
<dbReference type="RefSeq" id="WP_048636463.1">
    <property type="nucleotide sequence ID" value="NZ_CGIG01000001.1"/>
</dbReference>
<gene>
    <name evidence="2" type="ORF">BN1221_01111</name>
</gene>
<reference evidence="3" key="1">
    <citation type="submission" date="2015-01" db="EMBL/GenBank/DDBJ databases">
        <authorList>
            <person name="Paterson Steve"/>
        </authorList>
    </citation>
    <scope>NUCLEOTIDE SEQUENCE [LARGE SCALE GENOMIC DNA]</scope>
    <source>
        <strain evidence="3">OBR1</strain>
    </source>
</reference>
<feature type="transmembrane region" description="Helical" evidence="1">
    <location>
        <begin position="180"/>
        <end position="201"/>
    </location>
</feature>
<feature type="transmembrane region" description="Helical" evidence="1">
    <location>
        <begin position="250"/>
        <end position="275"/>
    </location>
</feature>
<protein>
    <submittedName>
        <fullName evidence="2">Uncharacterized protein</fullName>
    </submittedName>
</protein>
<keyword evidence="1" id="KW-1133">Transmembrane helix</keyword>
<feature type="transmembrane region" description="Helical" evidence="1">
    <location>
        <begin position="62"/>
        <end position="90"/>
    </location>
</feature>
<accession>A0A0G4JS01</accession>
<evidence type="ECO:0000313" key="3">
    <source>
        <dbReference type="Proteomes" id="UP000044377"/>
    </source>
</evidence>
<organism evidence="2 3">
    <name type="scientific">Brenneria goodwinii</name>
    <dbReference type="NCBI Taxonomy" id="1109412"/>
    <lineage>
        <taxon>Bacteria</taxon>
        <taxon>Pseudomonadati</taxon>
        <taxon>Pseudomonadota</taxon>
        <taxon>Gammaproteobacteria</taxon>
        <taxon>Enterobacterales</taxon>
        <taxon>Pectobacteriaceae</taxon>
        <taxon>Brenneria</taxon>
    </lineage>
</organism>
<keyword evidence="1" id="KW-0812">Transmembrane</keyword>
<name>A0A0G4JS01_9GAMM</name>
<dbReference type="STRING" id="1109412.BN1221_01111"/>
<keyword evidence="1" id="KW-0472">Membrane</keyword>
<dbReference type="OrthoDB" id="6629228at2"/>
<dbReference type="Proteomes" id="UP000044377">
    <property type="component" value="Unassembled WGS sequence"/>
</dbReference>
<dbReference type="AlphaFoldDB" id="A0A0G4JS01"/>
<feature type="transmembrane region" description="Helical" evidence="1">
    <location>
        <begin position="137"/>
        <end position="159"/>
    </location>
</feature>
<feature type="transmembrane region" description="Helical" evidence="1">
    <location>
        <begin position="213"/>
        <end position="238"/>
    </location>
</feature>
<feature type="transmembrane region" description="Helical" evidence="1">
    <location>
        <begin position="111"/>
        <end position="131"/>
    </location>
</feature>